<evidence type="ECO:0000313" key="4">
    <source>
        <dbReference type="EMBL" id="NLS12740.1"/>
    </source>
</evidence>
<dbReference type="Gene3D" id="2.40.50.100">
    <property type="match status" value="1"/>
</dbReference>
<accession>A0A7X8TPW2</accession>
<keyword evidence="5" id="KW-1185">Reference proteome</keyword>
<comment type="similarity">
    <text evidence="1">Belongs to the membrane fusion protein (MFP) (TC 8.A.1) family.</text>
</comment>
<dbReference type="GO" id="GO:1990281">
    <property type="term" value="C:efflux pump complex"/>
    <property type="evidence" value="ECO:0007669"/>
    <property type="project" value="TreeGrafter"/>
</dbReference>
<reference evidence="4 5" key="1">
    <citation type="submission" date="2020-04" db="EMBL/GenBank/DDBJ databases">
        <title>Vibrio sp. SM6, a novel species isolated from seawater.</title>
        <authorList>
            <person name="Wang X."/>
        </authorList>
    </citation>
    <scope>NUCLEOTIDE SEQUENCE [LARGE SCALE GENOMIC DNA]</scope>
    <source>
        <strain evidence="4 5">SM6</strain>
    </source>
</reference>
<dbReference type="Proteomes" id="UP000535589">
    <property type="component" value="Unassembled WGS sequence"/>
</dbReference>
<sequence>MPTNLARHALNERPWIVSLVLIILLSLWLAQGQAQEPTTQASGEAPIPLAKVVFDTFVATPTHKTIELYGRTAPIRQAQLGAEYSGTIRTLVAKKGQFVRKGELIARIDSGDLAIQLKRAQAQLTVRQKEYQAAQSLNKRGLQGEVALATAQAALVEAQANVRNVETALGKTEIVAPFSGILDHRFVELGNFVSVGDPIATLIELDTLLIEADVSERHVQALQLGQKAHVKLINGQQIEGEIRYIGQLSSESTNTFPIEIAIDNRDMSIPAGVSAEVDLPLSDALAIKVTAAMLALDEQGNLGVKTLKNSRVHFVPIQLVKAEQDGVWLSGLGTQADIITLGQGFVRDGDDVIARRQLDDTSLELKSEP</sequence>
<dbReference type="Pfam" id="PF25954">
    <property type="entry name" value="Beta-barrel_RND_2"/>
    <property type="match status" value="1"/>
</dbReference>
<name>A0A7X8TPW2_9VIBR</name>
<evidence type="ECO:0000256" key="1">
    <source>
        <dbReference type="ARBA" id="ARBA00009477"/>
    </source>
</evidence>
<dbReference type="InterPro" id="IPR058647">
    <property type="entry name" value="BSH_CzcB-like"/>
</dbReference>
<dbReference type="EMBL" id="JABAIK010000006">
    <property type="protein sequence ID" value="NLS12740.1"/>
    <property type="molecule type" value="Genomic_DNA"/>
</dbReference>
<dbReference type="PANTHER" id="PTHR30469:SF29">
    <property type="entry name" value="BLR2860 PROTEIN"/>
    <property type="match status" value="1"/>
</dbReference>
<feature type="domain" description="CzcB-like barrel-sandwich hybrid" evidence="3">
    <location>
        <begin position="78"/>
        <end position="199"/>
    </location>
</feature>
<dbReference type="RefSeq" id="WP_168835841.1">
    <property type="nucleotide sequence ID" value="NZ_JABAIK010000006.1"/>
</dbReference>
<proteinExistence type="inferred from homology"/>
<dbReference type="InterPro" id="IPR058792">
    <property type="entry name" value="Beta-barrel_RND_2"/>
</dbReference>
<dbReference type="AlphaFoldDB" id="A0A7X8TPW2"/>
<evidence type="ECO:0000313" key="5">
    <source>
        <dbReference type="Proteomes" id="UP000535589"/>
    </source>
</evidence>
<feature type="domain" description="CusB-like beta-barrel" evidence="2">
    <location>
        <begin position="210"/>
        <end position="279"/>
    </location>
</feature>
<dbReference type="NCBIfam" id="TIGR01730">
    <property type="entry name" value="RND_mfp"/>
    <property type="match status" value="1"/>
</dbReference>
<organism evidence="4 5">
    <name type="scientific">Vibrio agarilyticus</name>
    <dbReference type="NCBI Taxonomy" id="2726741"/>
    <lineage>
        <taxon>Bacteria</taxon>
        <taxon>Pseudomonadati</taxon>
        <taxon>Pseudomonadota</taxon>
        <taxon>Gammaproteobacteria</taxon>
        <taxon>Vibrionales</taxon>
        <taxon>Vibrionaceae</taxon>
        <taxon>Vibrio</taxon>
    </lineage>
</organism>
<evidence type="ECO:0000259" key="2">
    <source>
        <dbReference type="Pfam" id="PF25954"/>
    </source>
</evidence>
<evidence type="ECO:0000259" key="3">
    <source>
        <dbReference type="Pfam" id="PF25973"/>
    </source>
</evidence>
<dbReference type="Pfam" id="PF25973">
    <property type="entry name" value="BSH_CzcB"/>
    <property type="match status" value="1"/>
</dbReference>
<dbReference type="PANTHER" id="PTHR30469">
    <property type="entry name" value="MULTIDRUG RESISTANCE PROTEIN MDTA"/>
    <property type="match status" value="1"/>
</dbReference>
<dbReference type="InterPro" id="IPR006143">
    <property type="entry name" value="RND_pump_MFP"/>
</dbReference>
<comment type="caution">
    <text evidence="4">The sequence shown here is derived from an EMBL/GenBank/DDBJ whole genome shotgun (WGS) entry which is preliminary data.</text>
</comment>
<dbReference type="SUPFAM" id="SSF111369">
    <property type="entry name" value="HlyD-like secretion proteins"/>
    <property type="match status" value="1"/>
</dbReference>
<dbReference type="Gene3D" id="2.40.30.170">
    <property type="match status" value="1"/>
</dbReference>
<dbReference type="GO" id="GO:0015562">
    <property type="term" value="F:efflux transmembrane transporter activity"/>
    <property type="evidence" value="ECO:0007669"/>
    <property type="project" value="TreeGrafter"/>
</dbReference>
<protein>
    <submittedName>
        <fullName evidence="4">Efflux RND transporter periplasmic adaptor subunit</fullName>
    </submittedName>
</protein>
<gene>
    <name evidence="4" type="ORF">HGP28_07455</name>
</gene>